<feature type="domain" description="THIF-type NAD/FAD binding fold" evidence="1">
    <location>
        <begin position="12"/>
        <end position="245"/>
    </location>
</feature>
<dbReference type="Gene3D" id="3.40.50.720">
    <property type="entry name" value="NAD(P)-binding Rossmann-like Domain"/>
    <property type="match status" value="1"/>
</dbReference>
<evidence type="ECO:0000313" key="2">
    <source>
        <dbReference type="EMBL" id="GAA3721932.1"/>
    </source>
</evidence>
<protein>
    <submittedName>
        <fullName evidence="2">Molybdopterin-synthase adenylyltransferase MoeB</fullName>
    </submittedName>
</protein>
<proteinExistence type="predicted"/>
<reference evidence="3" key="1">
    <citation type="journal article" date="2019" name="Int. J. Syst. Evol. Microbiol.">
        <title>The Global Catalogue of Microorganisms (GCM) 10K type strain sequencing project: providing services to taxonomists for standard genome sequencing and annotation.</title>
        <authorList>
            <consortium name="The Broad Institute Genomics Platform"/>
            <consortium name="The Broad Institute Genome Sequencing Center for Infectious Disease"/>
            <person name="Wu L."/>
            <person name="Ma J."/>
        </authorList>
    </citation>
    <scope>NUCLEOTIDE SEQUENCE [LARGE SCALE GENOMIC DNA]</scope>
    <source>
        <strain evidence="3">JCM 17329</strain>
    </source>
</reference>
<name>A0ABP7ETR3_9GAMM</name>
<dbReference type="PANTHER" id="PTHR10953">
    <property type="entry name" value="UBIQUITIN-ACTIVATING ENZYME E1"/>
    <property type="match status" value="1"/>
</dbReference>
<dbReference type="PANTHER" id="PTHR10953:SF194">
    <property type="entry name" value="MOLYBDOPTERIN-SYNTHASE ADENYLYLTRANSFERASE"/>
    <property type="match status" value="1"/>
</dbReference>
<dbReference type="InterPro" id="IPR035985">
    <property type="entry name" value="Ubiquitin-activating_enz"/>
</dbReference>
<keyword evidence="2" id="KW-0548">Nucleotidyltransferase</keyword>
<dbReference type="InterPro" id="IPR045886">
    <property type="entry name" value="ThiF/MoeB/HesA"/>
</dbReference>
<keyword evidence="3" id="KW-1185">Reference proteome</keyword>
<evidence type="ECO:0000259" key="1">
    <source>
        <dbReference type="Pfam" id="PF00899"/>
    </source>
</evidence>
<dbReference type="CDD" id="cd00757">
    <property type="entry name" value="ThiF_MoeB_HesA_family"/>
    <property type="match status" value="1"/>
</dbReference>
<gene>
    <name evidence="2" type="primary">moeB</name>
    <name evidence="2" type="ORF">GCM10022421_33160</name>
</gene>
<dbReference type="GO" id="GO:0016779">
    <property type="term" value="F:nucleotidyltransferase activity"/>
    <property type="evidence" value="ECO:0007669"/>
    <property type="project" value="UniProtKB-KW"/>
</dbReference>
<dbReference type="SUPFAM" id="SSF69572">
    <property type="entry name" value="Activating enzymes of the ubiquitin-like proteins"/>
    <property type="match status" value="1"/>
</dbReference>
<accession>A0ABP7ETR3</accession>
<sequence>MQPLNDDEWLRYNRQIVLRQFDIEGQEALKNAAVLIIGAGGLGCAAAQYLAVAGVGHITLVDHDRVELSNLQRQVLHQDGDIGRLKVDSAADSLRAANPYLEVVTHACDADDALLTRLIPQHQLVLDGTDNLETRQRVNRLCFATKVPLVSAAVIRMEGQLSVFTYADDEPCYGCLSRLMGTGTLSCVEAGVLAPMVGVMGSLQALEAIKLLANMGRSPKGKLLLVDGLNLGTRELALPKAPDCPICGGNSSP</sequence>
<dbReference type="Proteomes" id="UP001501479">
    <property type="component" value="Unassembled WGS sequence"/>
</dbReference>
<keyword evidence="2" id="KW-0808">Transferase</keyword>
<comment type="caution">
    <text evidence="2">The sequence shown here is derived from an EMBL/GenBank/DDBJ whole genome shotgun (WGS) entry which is preliminary data.</text>
</comment>
<dbReference type="NCBIfam" id="NF004281">
    <property type="entry name" value="PRK05690.1"/>
    <property type="match status" value="1"/>
</dbReference>
<dbReference type="EMBL" id="BAABDS010000051">
    <property type="protein sequence ID" value="GAA3721932.1"/>
    <property type="molecule type" value="Genomic_DNA"/>
</dbReference>
<evidence type="ECO:0000313" key="3">
    <source>
        <dbReference type="Proteomes" id="UP001501479"/>
    </source>
</evidence>
<dbReference type="Pfam" id="PF00899">
    <property type="entry name" value="ThiF"/>
    <property type="match status" value="1"/>
</dbReference>
<dbReference type="InterPro" id="IPR000594">
    <property type="entry name" value="ThiF_NAD_FAD-bd"/>
</dbReference>
<organism evidence="2 3">
    <name type="scientific">Oceanisphaera sediminis</name>
    <dbReference type="NCBI Taxonomy" id="981381"/>
    <lineage>
        <taxon>Bacteria</taxon>
        <taxon>Pseudomonadati</taxon>
        <taxon>Pseudomonadota</taxon>
        <taxon>Gammaproteobacteria</taxon>
        <taxon>Aeromonadales</taxon>
        <taxon>Aeromonadaceae</taxon>
        <taxon>Oceanisphaera</taxon>
    </lineage>
</organism>